<sequence>MSKYYTMAQSKELNFTITDIFTYNNRKIHIIADIHNVWFYGINILEILEYKISYSIILNRINYKYKNNIQNIFKNKQSEIDSANQIYINEFGLYQLCLTRNTESVIKFREYIWNVLLPYVRTHINQRYVLYINKQKTEIEELKQKLI</sequence>
<name>W6JL69_9POXV</name>
<evidence type="ECO:0000259" key="1">
    <source>
        <dbReference type="PROSITE" id="PS51750"/>
    </source>
</evidence>
<dbReference type="KEGG" id="vg:18263440"/>
<evidence type="ECO:0000313" key="2">
    <source>
        <dbReference type="EMBL" id="BAO49371.1"/>
    </source>
</evidence>
<dbReference type="GeneID" id="18263440"/>
<dbReference type="Proteomes" id="UP000174145">
    <property type="component" value="Segment"/>
</dbReference>
<evidence type="ECO:0000313" key="3">
    <source>
        <dbReference type="Proteomes" id="UP000174145"/>
    </source>
</evidence>
<dbReference type="Pfam" id="PF02498">
    <property type="entry name" value="Bro-N"/>
    <property type="match status" value="1"/>
</dbReference>
<dbReference type="InterPro" id="IPR003497">
    <property type="entry name" value="BRO_N_domain"/>
</dbReference>
<protein>
    <submittedName>
        <fullName evidence="2">Putative antirepressor</fullName>
    </submittedName>
</protein>
<dbReference type="RefSeq" id="YP_009001484.1">
    <property type="nucleotide sequence ID" value="NC_023426.1"/>
</dbReference>
<organism evidence="2 3">
    <name type="scientific">Alphaentomopoxvirus acuprea</name>
    <dbReference type="NCBI Taxonomy" id="62099"/>
    <lineage>
        <taxon>Viruses</taxon>
        <taxon>Varidnaviria</taxon>
        <taxon>Bamfordvirae</taxon>
        <taxon>Nucleocytoviricota</taxon>
        <taxon>Pokkesviricetes</taxon>
        <taxon>Chitovirales</taxon>
        <taxon>Poxviridae</taxon>
        <taxon>Entomopoxvirinae</taxon>
        <taxon>Alphaentomopoxvirus</taxon>
    </lineage>
</organism>
<reference evidence="2 3" key="1">
    <citation type="journal article" date="2014" name="Virology">
        <title>The complete genome sequence of the Alphaentomopoxvirus Anomala cuprea entomopoxvirus, including its terminal hairpin loop sequences, suggests a potentially unique mode of apoptosis inhibition and mode of DNA replication.</title>
        <authorList>
            <person name="Mitsuhashi W."/>
            <person name="Miyamoto K."/>
            <person name="Wada S."/>
        </authorList>
    </citation>
    <scope>NUCLEOTIDE SEQUENCE [LARGE SCALE GENOMIC DNA]</scope>
    <source>
        <strain evidence="2">CV6M</strain>
    </source>
</reference>
<proteinExistence type="predicted"/>
<accession>W6JL69</accession>
<dbReference type="RefSeq" id="YP_009001726.1">
    <property type="nucleotide sequence ID" value="NC_023426.1"/>
</dbReference>
<dbReference type="KEGG" id="vg:18263682"/>
<dbReference type="EMBL" id="AP013055">
    <property type="protein sequence ID" value="BAO49371.1"/>
    <property type="molecule type" value="Genomic_DNA"/>
</dbReference>
<dbReference type="PROSITE" id="PS51750">
    <property type="entry name" value="BRO_N"/>
    <property type="match status" value="1"/>
</dbReference>
<feature type="domain" description="Bro-N" evidence="1">
    <location>
        <begin position="17"/>
        <end position="124"/>
    </location>
</feature>
<keyword evidence="3" id="KW-1185">Reference proteome</keyword>
<dbReference type="GeneID" id="18263682"/>
<dbReference type="SMART" id="SM01040">
    <property type="entry name" value="Bro-N"/>
    <property type="match status" value="1"/>
</dbReference>
<dbReference type="EMBL" id="AP013055">
    <property type="protein sequence ID" value="BAO49613.1"/>
    <property type="molecule type" value="Genomic_DNA"/>
</dbReference>